<dbReference type="RefSeq" id="WP_377044722.1">
    <property type="nucleotide sequence ID" value="NZ_JBHLUN010000008.1"/>
</dbReference>
<evidence type="ECO:0000256" key="1">
    <source>
        <dbReference type="SAM" id="MobiDB-lite"/>
    </source>
</evidence>
<accession>A0ABV6JTA5</accession>
<sequence>MALPTPAALSAALSRLESPAQRQAVAKTAKPPATSETLRARLVAARHAHHEAGLHVARVEARIAKAGFTVPPAPIRKAAGESRRPAIPPAAAPKALTSADAELAQLREMGRQARALLASASGDAQRAELAALAAGVDRQLAARGATPSPQVVEKANGTPALHPLRRAALAATGTAPEPVRKAAEHPLIRDARRRAAAAKGSR</sequence>
<name>A0ABV6JTA5_9PROT</name>
<feature type="region of interest" description="Disordered" evidence="1">
    <location>
        <begin position="171"/>
        <end position="202"/>
    </location>
</feature>
<gene>
    <name evidence="2" type="ORF">ACFFGY_11950</name>
</gene>
<reference evidence="2 3" key="1">
    <citation type="submission" date="2024-09" db="EMBL/GenBank/DDBJ databases">
        <authorList>
            <person name="Sun Q."/>
            <person name="Mori K."/>
        </authorList>
    </citation>
    <scope>NUCLEOTIDE SEQUENCE [LARGE SCALE GENOMIC DNA]</scope>
    <source>
        <strain evidence="2 3">TBRC 5777</strain>
    </source>
</reference>
<protein>
    <submittedName>
        <fullName evidence="2">Uncharacterized protein</fullName>
    </submittedName>
</protein>
<feature type="compositionally biased region" description="Low complexity" evidence="1">
    <location>
        <begin position="1"/>
        <end position="20"/>
    </location>
</feature>
<feature type="compositionally biased region" description="Basic and acidic residues" evidence="1">
    <location>
        <begin position="178"/>
        <end position="190"/>
    </location>
</feature>
<proteinExistence type="predicted"/>
<evidence type="ECO:0000313" key="3">
    <source>
        <dbReference type="Proteomes" id="UP001589865"/>
    </source>
</evidence>
<comment type="caution">
    <text evidence="2">The sequence shown here is derived from an EMBL/GenBank/DDBJ whole genome shotgun (WGS) entry which is preliminary data.</text>
</comment>
<dbReference type="EMBL" id="JBHLUN010000008">
    <property type="protein sequence ID" value="MFC0408968.1"/>
    <property type="molecule type" value="Genomic_DNA"/>
</dbReference>
<dbReference type="Proteomes" id="UP001589865">
    <property type="component" value="Unassembled WGS sequence"/>
</dbReference>
<organism evidence="2 3">
    <name type="scientific">Roseomonas elaeocarpi</name>
    <dbReference type="NCBI Taxonomy" id="907779"/>
    <lineage>
        <taxon>Bacteria</taxon>
        <taxon>Pseudomonadati</taxon>
        <taxon>Pseudomonadota</taxon>
        <taxon>Alphaproteobacteria</taxon>
        <taxon>Acetobacterales</taxon>
        <taxon>Roseomonadaceae</taxon>
        <taxon>Roseomonas</taxon>
    </lineage>
</organism>
<keyword evidence="3" id="KW-1185">Reference proteome</keyword>
<evidence type="ECO:0000313" key="2">
    <source>
        <dbReference type="EMBL" id="MFC0408968.1"/>
    </source>
</evidence>
<feature type="compositionally biased region" description="Basic residues" evidence="1">
    <location>
        <begin position="191"/>
        <end position="202"/>
    </location>
</feature>
<feature type="region of interest" description="Disordered" evidence="1">
    <location>
        <begin position="1"/>
        <end position="34"/>
    </location>
</feature>